<keyword evidence="2" id="KW-1185">Reference proteome</keyword>
<sequence>MENKFVEIKNIYLKRDVLPVCSRHFWSHHRHGKYWKPDIFRMNDHVTVVPDNQFPMHGAIIKI</sequence>
<name>A0A922HU70_DERFA</name>
<dbReference type="EMBL" id="ASGP02000005">
    <property type="protein sequence ID" value="KAH9506309.1"/>
    <property type="molecule type" value="Genomic_DNA"/>
</dbReference>
<dbReference type="AlphaFoldDB" id="A0A922HU70"/>
<dbReference type="Proteomes" id="UP000790347">
    <property type="component" value="Unassembled WGS sequence"/>
</dbReference>
<reference evidence="1" key="1">
    <citation type="submission" date="2013-05" db="EMBL/GenBank/DDBJ databases">
        <authorList>
            <person name="Yim A.K.Y."/>
            <person name="Chan T.F."/>
            <person name="Ji K.M."/>
            <person name="Liu X.Y."/>
            <person name="Zhou J.W."/>
            <person name="Li R.Q."/>
            <person name="Yang K.Y."/>
            <person name="Li J."/>
            <person name="Li M."/>
            <person name="Law P.T.W."/>
            <person name="Wu Y.L."/>
            <person name="Cai Z.L."/>
            <person name="Qin H."/>
            <person name="Bao Y."/>
            <person name="Leung R.K.K."/>
            <person name="Ng P.K.S."/>
            <person name="Zou J."/>
            <person name="Zhong X.J."/>
            <person name="Ran P.X."/>
            <person name="Zhong N.S."/>
            <person name="Liu Z.G."/>
            <person name="Tsui S.K.W."/>
        </authorList>
    </citation>
    <scope>NUCLEOTIDE SEQUENCE</scope>
    <source>
        <strain evidence="1">Derf</strain>
        <tissue evidence="1">Whole organism</tissue>
    </source>
</reference>
<accession>A0A922HU70</accession>
<protein>
    <submittedName>
        <fullName evidence="1">Uncharacterized protein</fullName>
    </submittedName>
</protein>
<proteinExistence type="predicted"/>
<comment type="caution">
    <text evidence="1">The sequence shown here is derived from an EMBL/GenBank/DDBJ whole genome shotgun (WGS) entry which is preliminary data.</text>
</comment>
<organism evidence="1 2">
    <name type="scientific">Dermatophagoides farinae</name>
    <name type="common">American house dust mite</name>
    <dbReference type="NCBI Taxonomy" id="6954"/>
    <lineage>
        <taxon>Eukaryota</taxon>
        <taxon>Metazoa</taxon>
        <taxon>Ecdysozoa</taxon>
        <taxon>Arthropoda</taxon>
        <taxon>Chelicerata</taxon>
        <taxon>Arachnida</taxon>
        <taxon>Acari</taxon>
        <taxon>Acariformes</taxon>
        <taxon>Sarcoptiformes</taxon>
        <taxon>Astigmata</taxon>
        <taxon>Psoroptidia</taxon>
        <taxon>Analgoidea</taxon>
        <taxon>Pyroglyphidae</taxon>
        <taxon>Dermatophagoidinae</taxon>
        <taxon>Dermatophagoides</taxon>
    </lineage>
</organism>
<evidence type="ECO:0000313" key="1">
    <source>
        <dbReference type="EMBL" id="KAH9506309.1"/>
    </source>
</evidence>
<reference evidence="1" key="2">
    <citation type="journal article" date="2022" name="Res Sq">
        <title>Comparative Genomics Reveals Insights into the Divergent Evolution of Astigmatic Mites and Household Pest Adaptations.</title>
        <authorList>
            <person name="Xiong Q."/>
            <person name="Wan A.T.-Y."/>
            <person name="Liu X.-Y."/>
            <person name="Fung C.S.-H."/>
            <person name="Xiao X."/>
            <person name="Malainual N."/>
            <person name="Hou J."/>
            <person name="Wang L."/>
            <person name="Wang M."/>
            <person name="Yang K."/>
            <person name="Cui Y."/>
            <person name="Leung E."/>
            <person name="Nong W."/>
            <person name="Shin S.-K."/>
            <person name="Au S."/>
            <person name="Jeong K.Y."/>
            <person name="Chew F.T."/>
            <person name="Hui J."/>
            <person name="Leung T.F."/>
            <person name="Tungtrongchitr A."/>
            <person name="Zhong N."/>
            <person name="Liu Z."/>
            <person name="Tsui S."/>
        </authorList>
    </citation>
    <scope>NUCLEOTIDE SEQUENCE</scope>
    <source>
        <strain evidence="1">Derf</strain>
        <tissue evidence="1">Whole organism</tissue>
    </source>
</reference>
<gene>
    <name evidence="1" type="ORF">DERF_011049</name>
</gene>
<evidence type="ECO:0000313" key="2">
    <source>
        <dbReference type="Proteomes" id="UP000790347"/>
    </source>
</evidence>